<feature type="transmembrane region" description="Helical" evidence="2">
    <location>
        <begin position="89"/>
        <end position="108"/>
    </location>
</feature>
<feature type="domain" description="DUF7598" evidence="3">
    <location>
        <begin position="11"/>
        <end position="145"/>
    </location>
</feature>
<dbReference type="Pfam" id="PF24535">
    <property type="entry name" value="DUF7598"/>
    <property type="match status" value="1"/>
</dbReference>
<evidence type="ECO:0000259" key="3">
    <source>
        <dbReference type="Pfam" id="PF24535"/>
    </source>
</evidence>
<proteinExistence type="predicted"/>
<accession>A0A0G2HBI0</accession>
<evidence type="ECO:0000256" key="2">
    <source>
        <dbReference type="SAM" id="Phobius"/>
    </source>
</evidence>
<gene>
    <name evidence="4" type="ORF">UCRPC4_g01601</name>
</gene>
<keyword evidence="5" id="KW-1185">Reference proteome</keyword>
<dbReference type="Proteomes" id="UP000053317">
    <property type="component" value="Unassembled WGS sequence"/>
</dbReference>
<feature type="transmembrane region" description="Helical" evidence="2">
    <location>
        <begin position="55"/>
        <end position="77"/>
    </location>
</feature>
<feature type="transmembrane region" description="Helical" evidence="2">
    <location>
        <begin position="20"/>
        <end position="43"/>
    </location>
</feature>
<dbReference type="EMBL" id="LCWF01000038">
    <property type="protein sequence ID" value="KKY25910.1"/>
    <property type="molecule type" value="Genomic_DNA"/>
</dbReference>
<dbReference type="AlphaFoldDB" id="A0A0G2HBI0"/>
<keyword evidence="2" id="KW-1133">Transmembrane helix</keyword>
<evidence type="ECO:0000256" key="1">
    <source>
        <dbReference type="SAM" id="MobiDB-lite"/>
    </source>
</evidence>
<name>A0A0G2HBI0_PHACM</name>
<protein>
    <recommendedName>
        <fullName evidence="3">DUF7598 domain-containing protein</fullName>
    </recommendedName>
</protein>
<evidence type="ECO:0000313" key="5">
    <source>
        <dbReference type="Proteomes" id="UP000053317"/>
    </source>
</evidence>
<dbReference type="InterPro" id="IPR056019">
    <property type="entry name" value="DUF7598"/>
</dbReference>
<organism evidence="4 5">
    <name type="scientific">Phaeomoniella chlamydospora</name>
    <name type="common">Phaeoacremonium chlamydosporum</name>
    <dbReference type="NCBI Taxonomy" id="158046"/>
    <lineage>
        <taxon>Eukaryota</taxon>
        <taxon>Fungi</taxon>
        <taxon>Dikarya</taxon>
        <taxon>Ascomycota</taxon>
        <taxon>Pezizomycotina</taxon>
        <taxon>Eurotiomycetes</taxon>
        <taxon>Chaetothyriomycetidae</taxon>
        <taxon>Phaeomoniellales</taxon>
        <taxon>Phaeomoniellaceae</taxon>
        <taxon>Phaeomoniella</taxon>
    </lineage>
</organism>
<dbReference type="OrthoDB" id="5327148at2759"/>
<keyword evidence="2" id="KW-0812">Transmembrane</keyword>
<evidence type="ECO:0000313" key="4">
    <source>
        <dbReference type="EMBL" id="KKY25910.1"/>
    </source>
</evidence>
<feature type="transmembrane region" description="Helical" evidence="2">
    <location>
        <begin position="120"/>
        <end position="146"/>
    </location>
</feature>
<sequence length="254" mass="27492">MAFFKGLPGTGCVVLNVIRVMNIISLLAVIAASMVMLVKTFIVSKFFFFDGVSHALEAGVATFLIISELPLFGQWFINNWPLLGQKHGFVALGGTMLALGNGLLAYLNKSSTSQKSLGLAFWRIVISAGIVVIIMGFVNIFVSYMFRYTDSTGIKISAREVRTYGAVASHKVEEQVLKSPALSHKLVHKDSLPSYYSSAASSVSTRQTPPAKLPLTISRPINNDVEASAKVSGPGSEIQEPDLAHHPAMYSNRI</sequence>
<reference evidence="4 5" key="1">
    <citation type="submission" date="2015-05" db="EMBL/GenBank/DDBJ databases">
        <title>Distinctive expansion of gene families associated with plant cell wall degradation and secondary metabolism in the genomes of grapevine trunk pathogens.</title>
        <authorList>
            <person name="Lawrence D.P."/>
            <person name="Travadon R."/>
            <person name="Rolshausen P.E."/>
            <person name="Baumgartner K."/>
        </authorList>
    </citation>
    <scope>NUCLEOTIDE SEQUENCE [LARGE SCALE GENOMIC DNA]</scope>
    <source>
        <strain evidence="4">UCRPC4</strain>
    </source>
</reference>
<reference evidence="4 5" key="2">
    <citation type="submission" date="2015-05" db="EMBL/GenBank/DDBJ databases">
        <authorList>
            <person name="Morales-Cruz A."/>
            <person name="Amrine K.C."/>
            <person name="Cantu D."/>
        </authorList>
    </citation>
    <scope>NUCLEOTIDE SEQUENCE [LARGE SCALE GENOMIC DNA]</scope>
    <source>
        <strain evidence="4">UCRPC4</strain>
    </source>
</reference>
<feature type="region of interest" description="Disordered" evidence="1">
    <location>
        <begin position="227"/>
        <end position="254"/>
    </location>
</feature>
<keyword evidence="2" id="KW-0472">Membrane</keyword>
<comment type="caution">
    <text evidence="4">The sequence shown here is derived from an EMBL/GenBank/DDBJ whole genome shotgun (WGS) entry which is preliminary data.</text>
</comment>